<dbReference type="SUPFAM" id="SSF47203">
    <property type="entry name" value="Acyl-CoA dehydrogenase C-terminal domain-like"/>
    <property type="match status" value="1"/>
</dbReference>
<evidence type="ECO:0000256" key="4">
    <source>
        <dbReference type="ARBA" id="ARBA00022630"/>
    </source>
</evidence>
<dbReference type="SMART" id="SM01117">
    <property type="entry name" value="Cyt-b5"/>
    <property type="match status" value="1"/>
</dbReference>
<dbReference type="InterPro" id="IPR006091">
    <property type="entry name" value="Acyl-CoA_Oxase/DH_mid-dom"/>
</dbReference>
<dbReference type="InterPro" id="IPR018506">
    <property type="entry name" value="Cyt_B5_heme-BS"/>
</dbReference>
<dbReference type="PANTHER" id="PTHR48083:SF28">
    <property type="entry name" value="ACYL-COA DEHYDROGENASE FAMILY PROTEIN (AFU_ORTHOLOGUE AFUA_6G10880)-RELATED"/>
    <property type="match status" value="1"/>
</dbReference>
<evidence type="ECO:0000259" key="9">
    <source>
        <dbReference type="PROSITE" id="PS50255"/>
    </source>
</evidence>
<dbReference type="Pfam" id="PF00441">
    <property type="entry name" value="Acyl-CoA_dh_1"/>
    <property type="match status" value="1"/>
</dbReference>
<dbReference type="InterPro" id="IPR009075">
    <property type="entry name" value="AcylCo_DH/oxidase_C"/>
</dbReference>
<evidence type="ECO:0000256" key="2">
    <source>
        <dbReference type="ARBA" id="ARBA00009347"/>
    </source>
</evidence>
<dbReference type="Proteomes" id="UP001140562">
    <property type="component" value="Unassembled WGS sequence"/>
</dbReference>
<dbReference type="InterPro" id="IPR009100">
    <property type="entry name" value="AcylCoA_DH/oxidase_NM_dom_sf"/>
</dbReference>
<dbReference type="PROSITE" id="PS50255">
    <property type="entry name" value="CYTOCHROME_B5_2"/>
    <property type="match status" value="1"/>
</dbReference>
<dbReference type="OrthoDB" id="2588832at2759"/>
<keyword evidence="7" id="KW-0560">Oxidoreductase</keyword>
<dbReference type="PROSITE" id="PS00072">
    <property type="entry name" value="ACYL_COA_DH_1"/>
    <property type="match status" value="1"/>
</dbReference>
<evidence type="ECO:0000313" key="11">
    <source>
        <dbReference type="Proteomes" id="UP001140562"/>
    </source>
</evidence>
<evidence type="ECO:0000256" key="5">
    <source>
        <dbReference type="ARBA" id="ARBA00022723"/>
    </source>
</evidence>
<dbReference type="InterPro" id="IPR036400">
    <property type="entry name" value="Cyt_B5-like_heme/steroid_sf"/>
</dbReference>
<dbReference type="Gene3D" id="3.10.120.10">
    <property type="entry name" value="Cytochrome b5-like heme/steroid binding domain"/>
    <property type="match status" value="1"/>
</dbReference>
<comment type="cofactor">
    <cofactor evidence="1">
        <name>FAD</name>
        <dbReference type="ChEBI" id="CHEBI:57692"/>
    </cofactor>
</comment>
<dbReference type="SUPFAM" id="SSF55856">
    <property type="entry name" value="Cytochrome b5-like heme/steroid binding domain"/>
    <property type="match status" value="1"/>
</dbReference>
<dbReference type="GO" id="GO:0005737">
    <property type="term" value="C:cytoplasm"/>
    <property type="evidence" value="ECO:0007669"/>
    <property type="project" value="TreeGrafter"/>
</dbReference>
<dbReference type="Gene3D" id="1.20.140.10">
    <property type="entry name" value="Butyryl-CoA Dehydrogenase, subunit A, domain 3"/>
    <property type="match status" value="1"/>
</dbReference>
<dbReference type="InterPro" id="IPR036250">
    <property type="entry name" value="AcylCo_DH-like_C"/>
</dbReference>
<dbReference type="Pfam" id="PF02770">
    <property type="entry name" value="Acyl-CoA_dh_M"/>
    <property type="match status" value="1"/>
</dbReference>
<gene>
    <name evidence="10" type="ORF">N0V87_001606</name>
</gene>
<dbReference type="Pfam" id="PF02771">
    <property type="entry name" value="Acyl-CoA_dh_N"/>
    <property type="match status" value="1"/>
</dbReference>
<dbReference type="GO" id="GO:0033539">
    <property type="term" value="P:fatty acid beta-oxidation using acyl-CoA dehydrogenase"/>
    <property type="evidence" value="ECO:0007669"/>
    <property type="project" value="TreeGrafter"/>
</dbReference>
<feature type="domain" description="Cytochrome b5 heme-binding" evidence="9">
    <location>
        <begin position="3"/>
        <end position="78"/>
    </location>
</feature>
<dbReference type="SUPFAM" id="SSF56645">
    <property type="entry name" value="Acyl-CoA dehydrogenase NM domain-like"/>
    <property type="match status" value="1"/>
</dbReference>
<evidence type="ECO:0000256" key="6">
    <source>
        <dbReference type="ARBA" id="ARBA00022827"/>
    </source>
</evidence>
<dbReference type="PANTHER" id="PTHR48083">
    <property type="entry name" value="MEDIUM-CHAIN SPECIFIC ACYL-COA DEHYDROGENASE, MITOCHONDRIAL-RELATED"/>
    <property type="match status" value="1"/>
</dbReference>
<dbReference type="GO" id="GO:0046872">
    <property type="term" value="F:metal ion binding"/>
    <property type="evidence" value="ECO:0007669"/>
    <property type="project" value="UniProtKB-KW"/>
</dbReference>
<evidence type="ECO:0000313" key="10">
    <source>
        <dbReference type="EMBL" id="KAJ4341591.1"/>
    </source>
</evidence>
<reference evidence="10" key="1">
    <citation type="submission" date="2022-10" db="EMBL/GenBank/DDBJ databases">
        <title>Tapping the CABI collections for fungal endophytes: first genome assemblies for Collariella, Neodidymelliopsis, Ascochyta clinopodiicola, Didymella pomorum, Didymosphaeria variabile, Neocosmospora piperis and Neocucurbitaria cava.</title>
        <authorList>
            <person name="Hill R."/>
        </authorList>
    </citation>
    <scope>NUCLEOTIDE SEQUENCE</scope>
    <source>
        <strain evidence="10">IMI 360193</strain>
    </source>
</reference>
<dbReference type="GO" id="GO:0020037">
    <property type="term" value="F:heme binding"/>
    <property type="evidence" value="ECO:0007669"/>
    <property type="project" value="InterPro"/>
</dbReference>
<proteinExistence type="inferred from homology"/>
<dbReference type="Pfam" id="PF00173">
    <property type="entry name" value="Cyt-b5"/>
    <property type="match status" value="1"/>
</dbReference>
<dbReference type="InterPro" id="IPR013786">
    <property type="entry name" value="AcylCoA_DH/ox_N"/>
</dbReference>
<dbReference type="Gene3D" id="1.10.540.10">
    <property type="entry name" value="Acyl-CoA dehydrogenase/oxidase, N-terminal domain"/>
    <property type="match status" value="1"/>
</dbReference>
<dbReference type="InterPro" id="IPR037069">
    <property type="entry name" value="AcylCoA_DH/ox_N_sf"/>
</dbReference>
<dbReference type="PROSITE" id="PS00191">
    <property type="entry name" value="CYTOCHROME_B5_1"/>
    <property type="match status" value="1"/>
</dbReference>
<sequence length="511" mass="57265">MSGEALTRDAVAKHNTPEDMWCIVDHKVYDLTDFVDAHPGGSVVLEQVAGTDATIAFYNLHRQEVLEKHSDLCIGTIEGEKSEVIVPQPGDLSPVPYAEPLWLRPQFKSPYFKETHRKFQKEVRKFIDKEVRPVAQECEKSGKYIPQELIDKMAANHMLAMRLGPGKHLHGKNLLGVVKGEEFDYLHDLVQAQEGVRANARGFQDGNMAGMTISLTAVLQWMPETELKTRVVNEVLSGKKKMCLAITEAFAGSDVAGLRTTATLTPDGKHYIVRGTKKWITNGMFSDYFVTGCKTDKGFSVLLIERDENLETKLIKTSYSTTAGTAFVEYNDCKVPVENLLGKEHQGFAVIMANFNHERFMMACAVIRHSRTIVEECLKWCNQRIVFGKKLVEQPAIRQKLAEMISLVEANQAWLESIAYQMSHMSYAQQSKLLGGPIGLLKSYATRSAHEIADRATNIFGGRGLTQSGMGKYVEEFHRTYKFDAILGGTEEILSDLGVRQAYKNFPKSML</sequence>
<comment type="caution">
    <text evidence="10">The sequence shown here is derived from an EMBL/GenBank/DDBJ whole genome shotgun (WGS) entry which is preliminary data.</text>
</comment>
<keyword evidence="6" id="KW-0274">FAD</keyword>
<evidence type="ECO:0000256" key="7">
    <source>
        <dbReference type="ARBA" id="ARBA00023002"/>
    </source>
</evidence>
<dbReference type="EMBL" id="JAPEUV010000010">
    <property type="protein sequence ID" value="KAJ4341591.1"/>
    <property type="molecule type" value="Genomic_DNA"/>
</dbReference>
<dbReference type="InterPro" id="IPR006089">
    <property type="entry name" value="Acyl-CoA_DH_CS"/>
</dbReference>
<accession>A0A9W9C496</accession>
<dbReference type="GO" id="GO:0003995">
    <property type="term" value="F:acyl-CoA dehydrogenase activity"/>
    <property type="evidence" value="ECO:0007669"/>
    <property type="project" value="InterPro"/>
</dbReference>
<keyword evidence="5" id="KW-0479">Metal-binding</keyword>
<dbReference type="InterPro" id="IPR050741">
    <property type="entry name" value="Acyl-CoA_dehydrogenase"/>
</dbReference>
<organism evidence="10 11">
    <name type="scientific">Didymella glomerata</name>
    <dbReference type="NCBI Taxonomy" id="749621"/>
    <lineage>
        <taxon>Eukaryota</taxon>
        <taxon>Fungi</taxon>
        <taxon>Dikarya</taxon>
        <taxon>Ascomycota</taxon>
        <taxon>Pezizomycotina</taxon>
        <taxon>Dothideomycetes</taxon>
        <taxon>Pleosporomycetidae</taxon>
        <taxon>Pleosporales</taxon>
        <taxon>Pleosporineae</taxon>
        <taxon>Didymellaceae</taxon>
        <taxon>Didymella</taxon>
    </lineage>
</organism>
<dbReference type="InterPro" id="IPR046373">
    <property type="entry name" value="Acyl-CoA_Oxase/DH_mid-dom_sf"/>
</dbReference>
<comment type="similarity">
    <text evidence="2">Belongs to the acyl-CoA dehydrogenase family.</text>
</comment>
<evidence type="ECO:0000256" key="1">
    <source>
        <dbReference type="ARBA" id="ARBA00001974"/>
    </source>
</evidence>
<name>A0A9W9C496_9PLEO</name>
<keyword evidence="4" id="KW-0285">Flavoprotein</keyword>
<protein>
    <recommendedName>
        <fullName evidence="9">Cytochrome b5 heme-binding domain-containing protein</fullName>
    </recommendedName>
</protein>
<evidence type="ECO:0000256" key="3">
    <source>
        <dbReference type="ARBA" id="ARBA00022617"/>
    </source>
</evidence>
<dbReference type="GO" id="GO:0050660">
    <property type="term" value="F:flavin adenine dinucleotide binding"/>
    <property type="evidence" value="ECO:0007669"/>
    <property type="project" value="InterPro"/>
</dbReference>
<keyword evidence="11" id="KW-1185">Reference proteome</keyword>
<keyword evidence="3" id="KW-0349">Heme</keyword>
<dbReference type="InterPro" id="IPR001199">
    <property type="entry name" value="Cyt_B5-like_heme/steroid-bd"/>
</dbReference>
<evidence type="ECO:0000256" key="8">
    <source>
        <dbReference type="ARBA" id="ARBA00023004"/>
    </source>
</evidence>
<dbReference type="AlphaFoldDB" id="A0A9W9C496"/>
<dbReference type="Gene3D" id="2.40.110.10">
    <property type="entry name" value="Butyryl-CoA Dehydrogenase, subunit A, domain 2"/>
    <property type="match status" value="1"/>
</dbReference>
<keyword evidence="8" id="KW-0408">Iron</keyword>